<dbReference type="Pfam" id="PF04193">
    <property type="entry name" value="PQ-loop"/>
    <property type="match status" value="1"/>
</dbReference>
<evidence type="ECO:0000256" key="5">
    <source>
        <dbReference type="SAM" id="Phobius"/>
    </source>
</evidence>
<evidence type="ECO:0000256" key="4">
    <source>
        <dbReference type="ARBA" id="ARBA00023136"/>
    </source>
</evidence>
<protein>
    <recommendedName>
        <fullName evidence="8">SemiSWEET transporter</fullName>
    </recommendedName>
</protein>
<dbReference type="AlphaFoldDB" id="A0A6M0II38"/>
<dbReference type="RefSeq" id="WP_164038817.1">
    <property type="nucleotide sequence ID" value="NZ_JAAGNZ010000001.1"/>
</dbReference>
<dbReference type="NCBIfam" id="NF037968">
    <property type="entry name" value="SemiSWEET_2"/>
    <property type="match status" value="1"/>
</dbReference>
<dbReference type="InterPro" id="IPR047662">
    <property type="entry name" value="SemiSWEET"/>
</dbReference>
<dbReference type="GO" id="GO:0051119">
    <property type="term" value="F:sugar transmembrane transporter activity"/>
    <property type="evidence" value="ECO:0007669"/>
    <property type="project" value="InterPro"/>
</dbReference>
<dbReference type="Proteomes" id="UP000477386">
    <property type="component" value="Unassembled WGS sequence"/>
</dbReference>
<feature type="transmembrane region" description="Helical" evidence="5">
    <location>
        <begin position="39"/>
        <end position="55"/>
    </location>
</feature>
<evidence type="ECO:0000313" key="7">
    <source>
        <dbReference type="Proteomes" id="UP000477386"/>
    </source>
</evidence>
<name>A0A6M0II38_9BACT</name>
<comment type="subcellular location">
    <subcellularLocation>
        <location evidence="1">Membrane</location>
        <topology evidence="1">Multi-pass membrane protein</topology>
    </subcellularLocation>
</comment>
<evidence type="ECO:0000313" key="6">
    <source>
        <dbReference type="EMBL" id="NEU67909.1"/>
    </source>
</evidence>
<keyword evidence="3 5" id="KW-1133">Transmembrane helix</keyword>
<comment type="caution">
    <text evidence="6">The sequence shown here is derived from an EMBL/GenBank/DDBJ whole genome shotgun (WGS) entry which is preliminary data.</text>
</comment>
<feature type="transmembrane region" description="Helical" evidence="5">
    <location>
        <begin position="6"/>
        <end position="27"/>
    </location>
</feature>
<organism evidence="6 7">
    <name type="scientific">Spirosoma agri</name>
    <dbReference type="NCBI Taxonomy" id="1987381"/>
    <lineage>
        <taxon>Bacteria</taxon>
        <taxon>Pseudomonadati</taxon>
        <taxon>Bacteroidota</taxon>
        <taxon>Cytophagia</taxon>
        <taxon>Cytophagales</taxon>
        <taxon>Cytophagaceae</taxon>
        <taxon>Spirosoma</taxon>
    </lineage>
</organism>
<evidence type="ECO:0000256" key="1">
    <source>
        <dbReference type="ARBA" id="ARBA00004141"/>
    </source>
</evidence>
<feature type="transmembrane region" description="Helical" evidence="5">
    <location>
        <begin position="61"/>
        <end position="79"/>
    </location>
</feature>
<sequence length="88" mass="9619">MKAFEILGLIATVFTTGAYLPQAYKIIKTKSTHSLSTPTYTMIVIGSALWVVYAYDRQDVPVILANGITGLLSAAILFIKLTARSKMH</sequence>
<gene>
    <name evidence="6" type="ORF">GK091_13540</name>
</gene>
<dbReference type="EMBL" id="JAAGNZ010000001">
    <property type="protein sequence ID" value="NEU67909.1"/>
    <property type="molecule type" value="Genomic_DNA"/>
</dbReference>
<evidence type="ECO:0000256" key="3">
    <source>
        <dbReference type="ARBA" id="ARBA00022989"/>
    </source>
</evidence>
<keyword evidence="2 5" id="KW-0812">Transmembrane</keyword>
<evidence type="ECO:0000256" key="2">
    <source>
        <dbReference type="ARBA" id="ARBA00022692"/>
    </source>
</evidence>
<dbReference type="GO" id="GO:0016020">
    <property type="term" value="C:membrane"/>
    <property type="evidence" value="ECO:0007669"/>
    <property type="project" value="UniProtKB-SubCell"/>
</dbReference>
<evidence type="ECO:0008006" key="8">
    <source>
        <dbReference type="Google" id="ProtNLM"/>
    </source>
</evidence>
<proteinExistence type="predicted"/>
<keyword evidence="4 5" id="KW-0472">Membrane</keyword>
<dbReference type="Gene3D" id="1.20.1280.290">
    <property type="match status" value="1"/>
</dbReference>
<dbReference type="InterPro" id="IPR006603">
    <property type="entry name" value="PQ-loop_rpt"/>
</dbReference>
<keyword evidence="7" id="KW-1185">Reference proteome</keyword>
<accession>A0A6M0II38</accession>
<reference evidence="6 7" key="1">
    <citation type="submission" date="2020-02" db="EMBL/GenBank/DDBJ databases">
        <title>Draft genome sequence of two Spirosoma agri KCTC 52727 and Spirosoma terrae KCTC 52035.</title>
        <authorList>
            <person name="Rojas J."/>
            <person name="Ambika Manirajan B."/>
            <person name="Ratering S."/>
            <person name="Suarez C."/>
            <person name="Schnell S."/>
        </authorList>
    </citation>
    <scope>NUCLEOTIDE SEQUENCE [LARGE SCALE GENOMIC DNA]</scope>
    <source>
        <strain evidence="6 7">KCTC 52727</strain>
    </source>
</reference>